<dbReference type="Pfam" id="PF01541">
    <property type="entry name" value="GIY-YIG"/>
    <property type="match status" value="1"/>
</dbReference>
<accession>A0A840EC06</accession>
<dbReference type="PROSITE" id="PS50164">
    <property type="entry name" value="GIY_YIG"/>
    <property type="match status" value="1"/>
</dbReference>
<evidence type="ECO:0000256" key="1">
    <source>
        <dbReference type="ARBA" id="ARBA00007435"/>
    </source>
</evidence>
<sequence>MFYVYILASTTSGAYYIGYTSDLWQRVATHQKNEGRCTKYKGPWELKYYEAFKVDTEARKRELQLKRGKNKNYITWLIAHGPGHSVGYATALPRSRLSRDGFESRPDRIKSHFRKRVALLRFITGEKIRAHPYDPW</sequence>
<dbReference type="InterPro" id="IPR035901">
    <property type="entry name" value="GIY-YIG_endonuc_sf"/>
</dbReference>
<dbReference type="SUPFAM" id="SSF82771">
    <property type="entry name" value="GIY-YIG endonuclease"/>
    <property type="match status" value="1"/>
</dbReference>
<evidence type="ECO:0000259" key="2">
    <source>
        <dbReference type="PROSITE" id="PS50164"/>
    </source>
</evidence>
<reference evidence="3 4" key="1">
    <citation type="submission" date="2020-08" db="EMBL/GenBank/DDBJ databases">
        <title>Genomic Encyclopedia of Type Strains, Phase IV (KMG-IV): sequencing the most valuable type-strain genomes for metagenomic binning, comparative biology and taxonomic classification.</title>
        <authorList>
            <person name="Goeker M."/>
        </authorList>
    </citation>
    <scope>NUCLEOTIDE SEQUENCE [LARGE SCALE GENOMIC DNA]</scope>
    <source>
        <strain evidence="3 4">DSM 105137</strain>
    </source>
</reference>
<dbReference type="PANTHER" id="PTHR34477:SF1">
    <property type="entry name" value="UPF0213 PROTEIN YHBQ"/>
    <property type="match status" value="1"/>
</dbReference>
<dbReference type="PANTHER" id="PTHR34477">
    <property type="entry name" value="UPF0213 PROTEIN YHBQ"/>
    <property type="match status" value="1"/>
</dbReference>
<dbReference type="CDD" id="cd10449">
    <property type="entry name" value="GIY-YIG_SLX1_like"/>
    <property type="match status" value="1"/>
</dbReference>
<dbReference type="Gene3D" id="3.40.1440.10">
    <property type="entry name" value="GIY-YIG endonuclease"/>
    <property type="match status" value="1"/>
</dbReference>
<evidence type="ECO:0000313" key="4">
    <source>
        <dbReference type="Proteomes" id="UP000576209"/>
    </source>
</evidence>
<keyword evidence="3" id="KW-0255">Endonuclease</keyword>
<dbReference type="GO" id="GO:0004519">
    <property type="term" value="F:endonuclease activity"/>
    <property type="evidence" value="ECO:0007669"/>
    <property type="project" value="UniProtKB-KW"/>
</dbReference>
<keyword evidence="3" id="KW-0378">Hydrolase</keyword>
<keyword evidence="3" id="KW-0540">Nuclease</keyword>
<gene>
    <name evidence="3" type="ORF">GGR28_001949</name>
</gene>
<dbReference type="AlphaFoldDB" id="A0A840EC06"/>
<keyword evidence="4" id="KW-1185">Reference proteome</keyword>
<proteinExistence type="inferred from homology"/>
<name>A0A840EC06_9BACT</name>
<dbReference type="Proteomes" id="UP000576209">
    <property type="component" value="Unassembled WGS sequence"/>
</dbReference>
<comment type="similarity">
    <text evidence="1">Belongs to the UPF0213 family.</text>
</comment>
<organism evidence="3 4">
    <name type="scientific">Neolewinella aquimaris</name>
    <dbReference type="NCBI Taxonomy" id="1835722"/>
    <lineage>
        <taxon>Bacteria</taxon>
        <taxon>Pseudomonadati</taxon>
        <taxon>Bacteroidota</taxon>
        <taxon>Saprospiria</taxon>
        <taxon>Saprospirales</taxon>
        <taxon>Lewinellaceae</taxon>
        <taxon>Neolewinella</taxon>
    </lineage>
</organism>
<dbReference type="InterPro" id="IPR050190">
    <property type="entry name" value="UPF0213_domain"/>
</dbReference>
<dbReference type="RefSeq" id="WP_183495579.1">
    <property type="nucleotide sequence ID" value="NZ_JACIFF010000004.1"/>
</dbReference>
<dbReference type="EMBL" id="JACIFF010000004">
    <property type="protein sequence ID" value="MBB4079329.1"/>
    <property type="molecule type" value="Genomic_DNA"/>
</dbReference>
<protein>
    <submittedName>
        <fullName evidence="3">Putative GIY-YIG superfamily endonuclease</fullName>
    </submittedName>
</protein>
<dbReference type="InterPro" id="IPR000305">
    <property type="entry name" value="GIY-YIG_endonuc"/>
</dbReference>
<feature type="domain" description="GIY-YIG" evidence="2">
    <location>
        <begin position="1"/>
        <end position="75"/>
    </location>
</feature>
<evidence type="ECO:0000313" key="3">
    <source>
        <dbReference type="EMBL" id="MBB4079329.1"/>
    </source>
</evidence>
<comment type="caution">
    <text evidence="3">The sequence shown here is derived from an EMBL/GenBank/DDBJ whole genome shotgun (WGS) entry which is preliminary data.</text>
</comment>